<keyword evidence="1" id="KW-0488">Methylation</keyword>
<evidence type="ECO:0000259" key="5">
    <source>
        <dbReference type="PROSITE" id="PS50111"/>
    </source>
</evidence>
<organism evidence="7 8">
    <name type="scientific">Piscinibacter gummiphilus</name>
    <dbReference type="NCBI Taxonomy" id="946333"/>
    <lineage>
        <taxon>Bacteria</taxon>
        <taxon>Pseudomonadati</taxon>
        <taxon>Pseudomonadota</taxon>
        <taxon>Betaproteobacteria</taxon>
        <taxon>Burkholderiales</taxon>
        <taxon>Sphaerotilaceae</taxon>
        <taxon>Piscinibacter</taxon>
    </lineage>
</organism>
<keyword evidence="8" id="KW-1185">Reference proteome</keyword>
<evidence type="ECO:0000256" key="4">
    <source>
        <dbReference type="SAM" id="Phobius"/>
    </source>
</evidence>
<evidence type="ECO:0000256" key="2">
    <source>
        <dbReference type="ARBA" id="ARBA00029447"/>
    </source>
</evidence>
<dbReference type="Pfam" id="PF00015">
    <property type="entry name" value="MCPsignal"/>
    <property type="match status" value="1"/>
</dbReference>
<evidence type="ECO:0000313" key="8">
    <source>
        <dbReference type="Proteomes" id="UP001303946"/>
    </source>
</evidence>
<accession>A0ABZ0D0U4</accession>
<dbReference type="CDD" id="cd11386">
    <property type="entry name" value="MCP_signal"/>
    <property type="match status" value="1"/>
</dbReference>
<evidence type="ECO:0000256" key="3">
    <source>
        <dbReference type="PROSITE-ProRule" id="PRU00284"/>
    </source>
</evidence>
<gene>
    <name evidence="7" type="ORF">RXV79_12445</name>
</gene>
<dbReference type="SMART" id="SM00283">
    <property type="entry name" value="MA"/>
    <property type="match status" value="1"/>
</dbReference>
<keyword evidence="3" id="KW-0807">Transducer</keyword>
<dbReference type="InterPro" id="IPR051310">
    <property type="entry name" value="MCP_chemotaxis"/>
</dbReference>
<feature type="transmembrane region" description="Helical" evidence="4">
    <location>
        <begin position="331"/>
        <end position="353"/>
    </location>
</feature>
<keyword evidence="4" id="KW-1133">Transmembrane helix</keyword>
<evidence type="ECO:0000256" key="1">
    <source>
        <dbReference type="ARBA" id="ARBA00022481"/>
    </source>
</evidence>
<dbReference type="SUPFAM" id="SSF58104">
    <property type="entry name" value="Methyl-accepting chemotaxis protein (MCP) signaling domain"/>
    <property type="match status" value="1"/>
</dbReference>
<evidence type="ECO:0000259" key="6">
    <source>
        <dbReference type="PROSITE" id="PS50885"/>
    </source>
</evidence>
<dbReference type="EMBL" id="CP136336">
    <property type="protein sequence ID" value="WOB10833.1"/>
    <property type="molecule type" value="Genomic_DNA"/>
</dbReference>
<dbReference type="PROSITE" id="PS50885">
    <property type="entry name" value="HAMP"/>
    <property type="match status" value="1"/>
</dbReference>
<dbReference type="RefSeq" id="WP_316703736.1">
    <property type="nucleotide sequence ID" value="NZ_CP136336.1"/>
</dbReference>
<comment type="similarity">
    <text evidence="2">Belongs to the methyl-accepting chemotaxis (MCP) protein family.</text>
</comment>
<dbReference type="PROSITE" id="PS50111">
    <property type="entry name" value="CHEMOTAXIS_TRANSDUC_2"/>
    <property type="match status" value="1"/>
</dbReference>
<dbReference type="Gene3D" id="1.10.287.950">
    <property type="entry name" value="Methyl-accepting chemotaxis protein"/>
    <property type="match status" value="1"/>
</dbReference>
<dbReference type="PANTHER" id="PTHR43531:SF14">
    <property type="entry name" value="METHYL-ACCEPTING CHEMOTAXIS PROTEIN I-RELATED"/>
    <property type="match status" value="1"/>
</dbReference>
<reference evidence="7 8" key="1">
    <citation type="submission" date="2023-10" db="EMBL/GenBank/DDBJ databases">
        <title>Bacteria for the degradation of biodegradable plastic PBAT(Polybutylene adipate terephthalate).</title>
        <authorList>
            <person name="Weon H.-Y."/>
            <person name="Yeon J."/>
        </authorList>
    </citation>
    <scope>NUCLEOTIDE SEQUENCE [LARGE SCALE GENOMIC DNA]</scope>
    <source>
        <strain evidence="7 8">SBD 7-3</strain>
    </source>
</reference>
<dbReference type="Proteomes" id="UP001303946">
    <property type="component" value="Chromosome"/>
</dbReference>
<sequence length="653" mass="69212">MTHTAPAQEQSIAPGFFKFHGPWAPGVRLFRRLSFQAKAALVSIGFLLPLLMLLGAYLKNVQDSIDFTTRERAGLTLLAKIEPWLIEVQKQRRLVLSGMSPKVDVAAIDATLRSVQVAIAGRPEGVDVTGALADVLKVHASVADAVAAGADARRGGVPIQAYVDAVRAMRQTVLDRSGLALDPEQATYYLMLVSTTVVSDVIESVSRSRGLAGAAEPDGSNAQQLRELYGVWHSGEQQLHSTRDALDRAQQAEASLASRVPHTQALGAARTFFDQSRAAWFGPGFRPDVQALNGPGQVAVDELRALSAKGLAVLDDLLDHRIAEAQRLRNLTLMGTFVSLAAVGYLFYCFYLVMNGGLREVERHLLAMTQGDLTTTPQPWGRDEAAALMLTLSDMQTALRAIVSEVRTTANGLVFASNEISSASMDLSHRSEQAAANLEESASAMEQISVTVSNTAQSTESASQLAADNAKVASVGGQTISEVIDTMSGVQAASGRIADIIGVIDGIAFQTNILALNAAVEAARAGEQGRGFAVVASEVRALAQRSANAAKEIKTLITESVERVDSGSRIVAQAGQQMGQLVATADRMKSLMVDVLSGTTEQSSGVRLVSDALQTLDQQTQQNAALVEQTASAASSLHSQANALATSVARFRL</sequence>
<evidence type="ECO:0000313" key="7">
    <source>
        <dbReference type="EMBL" id="WOB10833.1"/>
    </source>
</evidence>
<proteinExistence type="inferred from homology"/>
<protein>
    <submittedName>
        <fullName evidence="7">Methyl-accepting chemotaxis protein</fullName>
    </submittedName>
</protein>
<keyword evidence="4" id="KW-0812">Transmembrane</keyword>
<dbReference type="SMART" id="SM00304">
    <property type="entry name" value="HAMP"/>
    <property type="match status" value="1"/>
</dbReference>
<dbReference type="PANTHER" id="PTHR43531">
    <property type="entry name" value="PROTEIN ICFG"/>
    <property type="match status" value="1"/>
</dbReference>
<keyword evidence="4" id="KW-0472">Membrane</keyword>
<feature type="transmembrane region" description="Helical" evidence="4">
    <location>
        <begin position="39"/>
        <end position="58"/>
    </location>
</feature>
<feature type="domain" description="HAMP" evidence="6">
    <location>
        <begin position="352"/>
        <end position="404"/>
    </location>
</feature>
<feature type="domain" description="Methyl-accepting transducer" evidence="5">
    <location>
        <begin position="409"/>
        <end position="638"/>
    </location>
</feature>
<dbReference type="InterPro" id="IPR003660">
    <property type="entry name" value="HAMP_dom"/>
</dbReference>
<dbReference type="InterPro" id="IPR004089">
    <property type="entry name" value="MCPsignal_dom"/>
</dbReference>
<name>A0ABZ0D0U4_9BURK</name>